<evidence type="ECO:0000256" key="1">
    <source>
        <dbReference type="SAM" id="Coils"/>
    </source>
</evidence>
<feature type="coiled-coil region" evidence="1">
    <location>
        <begin position="32"/>
        <end position="59"/>
    </location>
</feature>
<proteinExistence type="predicted"/>
<evidence type="ECO:0000313" key="3">
    <source>
        <dbReference type="Proteomes" id="UP000320762"/>
    </source>
</evidence>
<evidence type="ECO:0000313" key="2">
    <source>
        <dbReference type="EMBL" id="TRM63552.1"/>
    </source>
</evidence>
<dbReference type="EMBL" id="VDMD01000009">
    <property type="protein sequence ID" value="TRM63552.1"/>
    <property type="molecule type" value="Genomic_DNA"/>
</dbReference>
<accession>A0A550CFH6</accession>
<dbReference type="OrthoDB" id="3258311at2759"/>
<organism evidence="2 3">
    <name type="scientific">Schizophyllum amplum</name>
    <dbReference type="NCBI Taxonomy" id="97359"/>
    <lineage>
        <taxon>Eukaryota</taxon>
        <taxon>Fungi</taxon>
        <taxon>Dikarya</taxon>
        <taxon>Basidiomycota</taxon>
        <taxon>Agaricomycotina</taxon>
        <taxon>Agaricomycetes</taxon>
        <taxon>Agaricomycetidae</taxon>
        <taxon>Agaricales</taxon>
        <taxon>Schizophyllaceae</taxon>
        <taxon>Schizophyllum</taxon>
    </lineage>
</organism>
<dbReference type="STRING" id="97359.A0A550CFH6"/>
<evidence type="ECO:0008006" key="4">
    <source>
        <dbReference type="Google" id="ProtNLM"/>
    </source>
</evidence>
<reference evidence="2 3" key="1">
    <citation type="journal article" date="2019" name="New Phytol.">
        <title>Comparative genomics reveals unique wood-decay strategies and fruiting body development in the Schizophyllaceae.</title>
        <authorList>
            <person name="Almasi E."/>
            <person name="Sahu N."/>
            <person name="Krizsan K."/>
            <person name="Balint B."/>
            <person name="Kovacs G.M."/>
            <person name="Kiss B."/>
            <person name="Cseklye J."/>
            <person name="Drula E."/>
            <person name="Henrissat B."/>
            <person name="Nagy I."/>
            <person name="Chovatia M."/>
            <person name="Adam C."/>
            <person name="LaButti K."/>
            <person name="Lipzen A."/>
            <person name="Riley R."/>
            <person name="Grigoriev I.V."/>
            <person name="Nagy L.G."/>
        </authorList>
    </citation>
    <scope>NUCLEOTIDE SEQUENCE [LARGE SCALE GENOMIC DNA]</scope>
    <source>
        <strain evidence="2 3">NL-1724</strain>
    </source>
</reference>
<dbReference type="AlphaFoldDB" id="A0A550CFH6"/>
<gene>
    <name evidence="2" type="ORF">BD626DRAFT_402445</name>
</gene>
<dbReference type="SUPFAM" id="SSF81383">
    <property type="entry name" value="F-box domain"/>
    <property type="match status" value="1"/>
</dbReference>
<protein>
    <recommendedName>
        <fullName evidence="4">F-box domain-containing protein</fullName>
    </recommendedName>
</protein>
<dbReference type="Proteomes" id="UP000320762">
    <property type="component" value="Unassembled WGS sequence"/>
</dbReference>
<name>A0A550CFH6_9AGAR</name>
<keyword evidence="3" id="KW-1185">Reference proteome</keyword>
<comment type="caution">
    <text evidence="2">The sequence shown here is derived from an EMBL/GenBank/DDBJ whole genome shotgun (WGS) entry which is preliminary data.</text>
</comment>
<dbReference type="InterPro" id="IPR036047">
    <property type="entry name" value="F-box-like_dom_sf"/>
</dbReference>
<sequence length="644" mass="73877">MLQFTKDRLNLLHTERFFKTICGFHMGDLDLTGRHRQRYERLRSRFDEVEREFEHMLKAATQNYRYVCVLSPVTGKLETAVEMYHKVEPPHLWDEFTTKWRISRSLFDLDSLREQISQCRATMNDNPMPRLQSLFLLDLPPEVLLYIMSLCHINDLKLWSSTCRTLREHAMCYLYAYCDYRMDIYAVDWPKYRALAADSAERAGAYLRGIALPQRDALEQHMSAINQRHDILDKIRVVSFAEDWTADFSGLLETLGCTESEVIGRAHELLAETLRLSSPTRFVCRAGCLPGDAWKAIAMTPTLRSIAVSARLSDERDDWPSAPAVLNLHMCIGNSSRPINQWHIPLLCTSAIVMKVISMQTWGSVIPEDVFGPFTNNPMAHLQRLDLQNMVADSVFNLAEAIRAVEAAPLTHLSISTRESIIYGDTAFHLVESLRRAPRLRIMHIAGLQYAHPDLFALLGECAPALQTLIVEHRPSESDKQSNSTRWPSPAYEYAPHFATLPRLRHLGLNMLTEGRSYTPKYMERMEGIVDEERLEDDFLDEEGKQWLMMMNYMSGARDGVSDDEARATVTLLAVFCAGLQTVSLDKMDALVNSIWGVDRDIEGRPFIRDYLTEEERDYVGSCMPMYTTNWELSPREISDVLSR</sequence>
<keyword evidence="1" id="KW-0175">Coiled coil</keyword>